<dbReference type="Proteomes" id="UP000658720">
    <property type="component" value="Unassembled WGS sequence"/>
</dbReference>
<organism evidence="1 2">
    <name type="scientific">Synechocystis salina LEGE 00031</name>
    <dbReference type="NCBI Taxonomy" id="1828736"/>
    <lineage>
        <taxon>Bacteria</taxon>
        <taxon>Bacillati</taxon>
        <taxon>Cyanobacteriota</taxon>
        <taxon>Cyanophyceae</taxon>
        <taxon>Synechococcales</taxon>
        <taxon>Merismopediaceae</taxon>
        <taxon>Synechocystis</taxon>
    </lineage>
</organism>
<comment type="caution">
    <text evidence="1">The sequence shown here is derived from an EMBL/GenBank/DDBJ whole genome shotgun (WGS) entry which is preliminary data.</text>
</comment>
<evidence type="ECO:0000313" key="2">
    <source>
        <dbReference type="Proteomes" id="UP000658720"/>
    </source>
</evidence>
<reference evidence="1 2" key="1">
    <citation type="submission" date="2020-10" db="EMBL/GenBank/DDBJ databases">
        <authorList>
            <person name="Castelo-Branco R."/>
            <person name="Eusebio N."/>
            <person name="Adriana R."/>
            <person name="Vieira A."/>
            <person name="Brugerolle De Fraissinette N."/>
            <person name="Rezende De Castro R."/>
            <person name="Schneider M.P."/>
            <person name="Vasconcelos V."/>
            <person name="Leao P.N."/>
        </authorList>
    </citation>
    <scope>NUCLEOTIDE SEQUENCE [LARGE SCALE GENOMIC DNA]</scope>
    <source>
        <strain evidence="1 2">LEGE 00031</strain>
    </source>
</reference>
<sequence length="128" mass="14541">MDANIGLGLGIEQFNQQDFYACHDTLEAVWLEANPTEKNFYQGILQIAVAHYHLSNHNWQGAVILLGEGIRRLKAFRPAHQGIETENLLQTSAALLAELQTITPDHLPQWLRDVEPEKLAPRIHIQQK</sequence>
<name>A0ABR9VXQ9_9SYNC</name>
<keyword evidence="2" id="KW-1185">Reference proteome</keyword>
<dbReference type="RefSeq" id="WP_194021166.1">
    <property type="nucleotide sequence ID" value="NZ_JADEVV010000079.1"/>
</dbReference>
<evidence type="ECO:0000313" key="1">
    <source>
        <dbReference type="EMBL" id="MBE9255663.1"/>
    </source>
</evidence>
<dbReference type="InterPro" id="IPR023203">
    <property type="entry name" value="TTHA0068_sf"/>
</dbReference>
<dbReference type="Pfam" id="PF03745">
    <property type="entry name" value="DUF309"/>
    <property type="match status" value="1"/>
</dbReference>
<dbReference type="PANTHER" id="PTHR34796:SF1">
    <property type="entry name" value="EXPRESSED PROTEIN"/>
    <property type="match status" value="1"/>
</dbReference>
<proteinExistence type="predicted"/>
<dbReference type="SUPFAM" id="SSF140663">
    <property type="entry name" value="TTHA0068-like"/>
    <property type="match status" value="1"/>
</dbReference>
<dbReference type="Gene3D" id="1.10.3450.10">
    <property type="entry name" value="TTHA0068-like"/>
    <property type="match status" value="1"/>
</dbReference>
<dbReference type="EMBL" id="JADEVV010000079">
    <property type="protein sequence ID" value="MBE9255663.1"/>
    <property type="molecule type" value="Genomic_DNA"/>
</dbReference>
<dbReference type="InterPro" id="IPR005500">
    <property type="entry name" value="DUF309"/>
</dbReference>
<protein>
    <submittedName>
        <fullName evidence="1">DUF309 domain-containing protein</fullName>
    </submittedName>
</protein>
<accession>A0ABR9VXQ9</accession>
<dbReference type="PANTHER" id="PTHR34796">
    <property type="entry name" value="EXPRESSED PROTEIN"/>
    <property type="match status" value="1"/>
</dbReference>
<gene>
    <name evidence="1" type="ORF">IQ217_17855</name>
</gene>